<keyword evidence="5 7" id="KW-1133">Transmembrane helix</keyword>
<dbReference type="SUPFAM" id="SSF52540">
    <property type="entry name" value="P-loop containing nucleoside triphosphate hydrolases"/>
    <property type="match status" value="1"/>
</dbReference>
<evidence type="ECO:0000256" key="3">
    <source>
        <dbReference type="ARBA" id="ARBA00022741"/>
    </source>
</evidence>
<dbReference type="GO" id="GO:0005524">
    <property type="term" value="F:ATP binding"/>
    <property type="evidence" value="ECO:0007669"/>
    <property type="project" value="UniProtKB-KW"/>
</dbReference>
<evidence type="ECO:0000256" key="7">
    <source>
        <dbReference type="SAM" id="Phobius"/>
    </source>
</evidence>
<protein>
    <submittedName>
        <fullName evidence="10">ATP-binding cassette, subfamily C, CydC</fullName>
    </submittedName>
</protein>
<feature type="transmembrane region" description="Helical" evidence="7">
    <location>
        <begin position="249"/>
        <end position="273"/>
    </location>
</feature>
<name>A0A1I2HMM2_9ACTN</name>
<dbReference type="GO" id="GO:0005886">
    <property type="term" value="C:plasma membrane"/>
    <property type="evidence" value="ECO:0007669"/>
    <property type="project" value="UniProtKB-SubCell"/>
</dbReference>
<organism evidence="10 11">
    <name type="scientific">Streptomyces mirabilis</name>
    <dbReference type="NCBI Taxonomy" id="68239"/>
    <lineage>
        <taxon>Bacteria</taxon>
        <taxon>Bacillati</taxon>
        <taxon>Actinomycetota</taxon>
        <taxon>Actinomycetes</taxon>
        <taxon>Kitasatosporales</taxon>
        <taxon>Streptomycetaceae</taxon>
        <taxon>Streptomyces</taxon>
    </lineage>
</organism>
<keyword evidence="4 10" id="KW-0067">ATP-binding</keyword>
<dbReference type="SUPFAM" id="SSF90123">
    <property type="entry name" value="ABC transporter transmembrane region"/>
    <property type="match status" value="1"/>
</dbReference>
<keyword evidence="6 7" id="KW-0472">Membrane</keyword>
<dbReference type="InterPro" id="IPR003593">
    <property type="entry name" value="AAA+_ATPase"/>
</dbReference>
<proteinExistence type="predicted"/>
<dbReference type="InterPro" id="IPR039421">
    <property type="entry name" value="Type_1_exporter"/>
</dbReference>
<dbReference type="AlphaFoldDB" id="A0A1I2HMM2"/>
<comment type="subcellular location">
    <subcellularLocation>
        <location evidence="1">Cell membrane</location>
        <topology evidence="1">Multi-pass membrane protein</topology>
    </subcellularLocation>
</comment>
<accession>A0A1I2HMM2</accession>
<keyword evidence="2 7" id="KW-0812">Transmembrane</keyword>
<evidence type="ECO:0000256" key="5">
    <source>
        <dbReference type="ARBA" id="ARBA00022989"/>
    </source>
</evidence>
<evidence type="ECO:0000259" key="8">
    <source>
        <dbReference type="PROSITE" id="PS50893"/>
    </source>
</evidence>
<dbReference type="PANTHER" id="PTHR24221:SF654">
    <property type="entry name" value="ATP-BINDING CASSETTE SUB-FAMILY B MEMBER 6"/>
    <property type="match status" value="1"/>
</dbReference>
<evidence type="ECO:0000256" key="6">
    <source>
        <dbReference type="ARBA" id="ARBA00023136"/>
    </source>
</evidence>
<feature type="transmembrane region" description="Helical" evidence="7">
    <location>
        <begin position="20"/>
        <end position="44"/>
    </location>
</feature>
<dbReference type="OrthoDB" id="4100936at2"/>
<dbReference type="GO" id="GO:0034040">
    <property type="term" value="F:ATPase-coupled lipid transmembrane transporter activity"/>
    <property type="evidence" value="ECO:0007669"/>
    <property type="project" value="TreeGrafter"/>
</dbReference>
<dbReference type="InterPro" id="IPR017871">
    <property type="entry name" value="ABC_transporter-like_CS"/>
</dbReference>
<dbReference type="PANTHER" id="PTHR24221">
    <property type="entry name" value="ATP-BINDING CASSETTE SUB-FAMILY B"/>
    <property type="match status" value="1"/>
</dbReference>
<dbReference type="Pfam" id="PF00664">
    <property type="entry name" value="ABC_membrane"/>
    <property type="match status" value="1"/>
</dbReference>
<dbReference type="Gene3D" id="1.20.1560.10">
    <property type="entry name" value="ABC transporter type 1, transmembrane domain"/>
    <property type="match status" value="1"/>
</dbReference>
<dbReference type="Pfam" id="PF00005">
    <property type="entry name" value="ABC_tran"/>
    <property type="match status" value="1"/>
</dbReference>
<evidence type="ECO:0000313" key="10">
    <source>
        <dbReference type="EMBL" id="SFF30952.1"/>
    </source>
</evidence>
<evidence type="ECO:0000259" key="9">
    <source>
        <dbReference type="PROSITE" id="PS50929"/>
    </source>
</evidence>
<dbReference type="InterPro" id="IPR036640">
    <property type="entry name" value="ABC1_TM_sf"/>
</dbReference>
<evidence type="ECO:0000313" key="11">
    <source>
        <dbReference type="Proteomes" id="UP000181942"/>
    </source>
</evidence>
<keyword evidence="3" id="KW-0547">Nucleotide-binding</keyword>
<dbReference type="RefSeq" id="WP_075028084.1">
    <property type="nucleotide sequence ID" value="NZ_FONR01000005.1"/>
</dbReference>
<gene>
    <name evidence="10" type="ORF">SAMN02787118_105263</name>
</gene>
<feature type="domain" description="ABC transmembrane type-1" evidence="9">
    <location>
        <begin position="31"/>
        <end position="266"/>
    </location>
</feature>
<dbReference type="PROSITE" id="PS00211">
    <property type="entry name" value="ABC_TRANSPORTER_1"/>
    <property type="match status" value="1"/>
</dbReference>
<feature type="domain" description="ABC transporter" evidence="8">
    <location>
        <begin position="336"/>
        <end position="562"/>
    </location>
</feature>
<dbReference type="PROSITE" id="PS50929">
    <property type="entry name" value="ABC_TM1F"/>
    <property type="match status" value="1"/>
</dbReference>
<sequence length="563" mass="58441">MTAFRLLWTAADHRTRRDLLFAAVLAGTAELCAAGLLGVSGWFLTSCAVVTAQANTAWSWMYPSGTVRALALGRTGLRYGERLVSHGALLGATVSLRSRLVRAATAVPARELRNHRDGALMTRLTSDVGAVSGMAGQVVPPLAGIGLTATVIVTLLLVASPPAGAAELLLLVLSAATAVAAERRTRGHQQTAAEARTAARTALLSARSALAELRCLDAVDLARDQVAHAVGRARRAEAAAASVMRWARLLLRLLAVVGQTAVLVLALSGPVFAQPTADAIGEVLVVAAAYELVETLPQVLRDHGLAADAAGRLKDLARRVLTEGPGAASPATPRLARPKSGLMARQVPVGVGDARTRWSAVIEPSSVVMVTGPNGSGKSTLLETLAGRIAPAAPGAVLLDGVPVESLPAGAIADTLTLVEAEDWIADATVAENLRQAAPAADDDTLRAALAAAALEQLPLHTPTGPLGSALSQGQRRRLVIARAVLRAPAVLLLDEPTAGLDDRTAVRMLTGVRRALPDSALVIALPDRHHDLIPFTPTRTLRLESDSRQPLNAQGRGHCRGS</sequence>
<feature type="transmembrane region" description="Helical" evidence="7">
    <location>
        <begin position="138"/>
        <end position="158"/>
    </location>
</feature>
<dbReference type="GO" id="GO:0016887">
    <property type="term" value="F:ATP hydrolysis activity"/>
    <property type="evidence" value="ECO:0007669"/>
    <property type="project" value="InterPro"/>
</dbReference>
<evidence type="ECO:0000256" key="2">
    <source>
        <dbReference type="ARBA" id="ARBA00022692"/>
    </source>
</evidence>
<dbReference type="EMBL" id="FONR01000005">
    <property type="protein sequence ID" value="SFF30952.1"/>
    <property type="molecule type" value="Genomic_DNA"/>
</dbReference>
<evidence type="ECO:0000256" key="1">
    <source>
        <dbReference type="ARBA" id="ARBA00004651"/>
    </source>
</evidence>
<dbReference type="InterPro" id="IPR003439">
    <property type="entry name" value="ABC_transporter-like_ATP-bd"/>
</dbReference>
<dbReference type="InterPro" id="IPR011527">
    <property type="entry name" value="ABC1_TM_dom"/>
</dbReference>
<reference evidence="10 11" key="1">
    <citation type="submission" date="2016-10" db="EMBL/GenBank/DDBJ databases">
        <authorList>
            <person name="de Groot N.N."/>
        </authorList>
    </citation>
    <scope>NUCLEOTIDE SEQUENCE [LARGE SCALE GENOMIC DNA]</scope>
    <source>
        <strain evidence="10 11">OK461</strain>
    </source>
</reference>
<dbReference type="GO" id="GO:0140359">
    <property type="term" value="F:ABC-type transporter activity"/>
    <property type="evidence" value="ECO:0007669"/>
    <property type="project" value="InterPro"/>
</dbReference>
<dbReference type="Gene3D" id="3.40.50.300">
    <property type="entry name" value="P-loop containing nucleotide triphosphate hydrolases"/>
    <property type="match status" value="1"/>
</dbReference>
<dbReference type="Proteomes" id="UP000181942">
    <property type="component" value="Unassembled WGS sequence"/>
</dbReference>
<evidence type="ECO:0000256" key="4">
    <source>
        <dbReference type="ARBA" id="ARBA00022840"/>
    </source>
</evidence>
<dbReference type="PROSITE" id="PS50893">
    <property type="entry name" value="ABC_TRANSPORTER_2"/>
    <property type="match status" value="1"/>
</dbReference>
<dbReference type="InterPro" id="IPR027417">
    <property type="entry name" value="P-loop_NTPase"/>
</dbReference>
<dbReference type="SMART" id="SM00382">
    <property type="entry name" value="AAA"/>
    <property type="match status" value="1"/>
</dbReference>